<evidence type="ECO:0000256" key="1">
    <source>
        <dbReference type="PROSITE-ProRule" id="PRU00464"/>
    </source>
</evidence>
<dbReference type="EMBL" id="JAATEO010000028">
    <property type="protein sequence ID" value="NJP34770.1"/>
    <property type="molecule type" value="Genomic_DNA"/>
</dbReference>
<dbReference type="InterPro" id="IPR011146">
    <property type="entry name" value="HIT-like"/>
</dbReference>
<feature type="short sequence motif" description="Histidine triad motif" evidence="1">
    <location>
        <begin position="100"/>
        <end position="104"/>
    </location>
</feature>
<dbReference type="Proteomes" id="UP000783871">
    <property type="component" value="Unassembled WGS sequence"/>
</dbReference>
<accession>A0ABX0ZFT9</accession>
<reference evidence="3 4" key="1">
    <citation type="submission" date="2020-03" db="EMBL/GenBank/DDBJ databases">
        <title>WGS of actinomycetes isolated from Thailand.</title>
        <authorList>
            <person name="Thawai C."/>
        </authorList>
    </citation>
    <scope>NUCLEOTIDE SEQUENCE [LARGE SCALE GENOMIC DNA]</scope>
    <source>
        <strain evidence="3 4">HSS6-12</strain>
    </source>
</reference>
<dbReference type="PRINTS" id="PR00332">
    <property type="entry name" value="HISTRIAD"/>
</dbReference>
<evidence type="ECO:0000313" key="3">
    <source>
        <dbReference type="EMBL" id="NJP34770.1"/>
    </source>
</evidence>
<dbReference type="CDD" id="cd01276">
    <property type="entry name" value="PKCI_related"/>
    <property type="match status" value="1"/>
</dbReference>
<dbReference type="InterPro" id="IPR001310">
    <property type="entry name" value="Histidine_triad_HIT"/>
</dbReference>
<dbReference type="RefSeq" id="WP_168003119.1">
    <property type="nucleotide sequence ID" value="NZ_JAATEO010000028.1"/>
</dbReference>
<comment type="caution">
    <text evidence="3">The sequence shown here is derived from an EMBL/GenBank/DDBJ whole genome shotgun (WGS) entry which is preliminary data.</text>
</comment>
<dbReference type="SUPFAM" id="SSF54197">
    <property type="entry name" value="HIT-like"/>
    <property type="match status" value="1"/>
</dbReference>
<gene>
    <name evidence="3" type="ORF">HCJ94_22995</name>
</gene>
<dbReference type="Pfam" id="PF01230">
    <property type="entry name" value="HIT"/>
    <property type="match status" value="1"/>
</dbReference>
<dbReference type="Gene3D" id="3.30.428.10">
    <property type="entry name" value="HIT-like"/>
    <property type="match status" value="1"/>
</dbReference>
<dbReference type="PANTHER" id="PTHR23089">
    <property type="entry name" value="HISTIDINE TRIAD HIT PROTEIN"/>
    <property type="match status" value="1"/>
</dbReference>
<dbReference type="InterPro" id="IPR036265">
    <property type="entry name" value="HIT-like_sf"/>
</dbReference>
<dbReference type="PROSITE" id="PS51084">
    <property type="entry name" value="HIT_2"/>
    <property type="match status" value="1"/>
</dbReference>
<organism evidence="3 4">
    <name type="scientific">Micromonospora thermarum</name>
    <dbReference type="NCBI Taxonomy" id="2720024"/>
    <lineage>
        <taxon>Bacteria</taxon>
        <taxon>Bacillati</taxon>
        <taxon>Actinomycetota</taxon>
        <taxon>Actinomycetes</taxon>
        <taxon>Micromonosporales</taxon>
        <taxon>Micromonosporaceae</taxon>
        <taxon>Micromonospora</taxon>
    </lineage>
</organism>
<proteinExistence type="predicted"/>
<feature type="domain" description="HIT" evidence="2">
    <location>
        <begin position="7"/>
        <end position="116"/>
    </location>
</feature>
<protein>
    <submittedName>
        <fullName evidence="3">Histidine triad nucleotide-binding protein</fullName>
    </submittedName>
</protein>
<keyword evidence="4" id="KW-1185">Reference proteome</keyword>
<evidence type="ECO:0000259" key="2">
    <source>
        <dbReference type="PROSITE" id="PS51084"/>
    </source>
</evidence>
<name>A0ABX0ZFT9_9ACTN</name>
<evidence type="ECO:0000313" key="4">
    <source>
        <dbReference type="Proteomes" id="UP000783871"/>
    </source>
</evidence>
<sequence length="120" mass="12485">MSTPDCLFCRIVAGEIPATVVRETPTTLAFRDIGPKAPVHVLVIPKEHYADVATLAQDDPGLAGEVLAAAAAVAEDEGLLGDGFRLMFNTGAYGGQEVFHVHAHLLGGAPLGPMLARNLA</sequence>